<comment type="caution">
    <text evidence="1">The sequence shown here is derived from an EMBL/GenBank/DDBJ whole genome shotgun (WGS) entry which is preliminary data.</text>
</comment>
<reference evidence="1 2" key="1">
    <citation type="submission" date="2023-08" db="EMBL/GenBank/DDBJ databases">
        <title>Functional and genomic diversity of the sorghum phyllosphere microbiome.</title>
        <authorList>
            <person name="Shade A."/>
        </authorList>
    </citation>
    <scope>NUCLEOTIDE SEQUENCE [LARGE SCALE GENOMIC DNA]</scope>
    <source>
        <strain evidence="1 2">SORGH_AS_0919</strain>
    </source>
</reference>
<accession>A0ABU1HX19</accession>
<dbReference type="EMBL" id="JAVIZA010000001">
    <property type="protein sequence ID" value="MDR6166187.1"/>
    <property type="molecule type" value="Genomic_DNA"/>
</dbReference>
<evidence type="ECO:0000313" key="2">
    <source>
        <dbReference type="Proteomes" id="UP001260188"/>
    </source>
</evidence>
<proteinExistence type="predicted"/>
<gene>
    <name evidence="1" type="ORF">QE367_000391</name>
</gene>
<protein>
    <submittedName>
        <fullName evidence="1">Uncharacterized protein</fullName>
    </submittedName>
</protein>
<organism evidence="1 2">
    <name type="scientific">Microbacterium paludicola</name>
    <dbReference type="NCBI Taxonomy" id="300019"/>
    <lineage>
        <taxon>Bacteria</taxon>
        <taxon>Bacillati</taxon>
        <taxon>Actinomycetota</taxon>
        <taxon>Actinomycetes</taxon>
        <taxon>Micrococcales</taxon>
        <taxon>Microbacteriaceae</taxon>
        <taxon>Microbacterium</taxon>
    </lineage>
</organism>
<name>A0ABU1HX19_9MICO</name>
<sequence length="157" mass="17290">MTTERLLAVICSNPATTSGVRTTNRAKQACTLLGYQTFEISNLLNIPTYRTGEVSHVAAERSAWVIARDGLSATISKSSGILLAYGIDKPSGLARLHHAEQVSWLEQEIAKRSLPTWAVGGEPRHPSRWQRFTHRSYPGTEFETALALSLKRIEVGT</sequence>
<evidence type="ECO:0000313" key="1">
    <source>
        <dbReference type="EMBL" id="MDR6166187.1"/>
    </source>
</evidence>
<keyword evidence="2" id="KW-1185">Reference proteome</keyword>
<dbReference type="Proteomes" id="UP001260188">
    <property type="component" value="Unassembled WGS sequence"/>
</dbReference>